<accession>A0A1H6FAN3</accession>
<keyword evidence="2" id="KW-1185">Reference proteome</keyword>
<protein>
    <submittedName>
        <fullName evidence="1">Uncharacterized protein</fullName>
    </submittedName>
</protein>
<dbReference type="OrthoDB" id="665834at2"/>
<proteinExistence type="predicted"/>
<organism evidence="1 2">
    <name type="scientific">Candidatus Venteria ishoeyi</name>
    <dbReference type="NCBI Taxonomy" id="1899563"/>
    <lineage>
        <taxon>Bacteria</taxon>
        <taxon>Pseudomonadati</taxon>
        <taxon>Pseudomonadota</taxon>
        <taxon>Gammaproteobacteria</taxon>
        <taxon>Thiotrichales</taxon>
        <taxon>Thiotrichaceae</taxon>
        <taxon>Venteria</taxon>
    </lineage>
</organism>
<dbReference type="AlphaFoldDB" id="A0A1H6FAN3"/>
<name>A0A1H6FAN3_9GAMM</name>
<dbReference type="Proteomes" id="UP000236724">
    <property type="component" value="Unassembled WGS sequence"/>
</dbReference>
<evidence type="ECO:0000313" key="1">
    <source>
        <dbReference type="EMBL" id="SEH06065.1"/>
    </source>
</evidence>
<sequence>MNSVYNRLFIIMAIIFYSQIAIAQPLPSIQVNGSTGSVAVASNEALQVSISLTTANTSAADADWWLAVYGPGGWSHFDLSGQWLPDLAVTYQGALFDFPVIPVSSLTAWSPGDYQFYFAVDTQMNGLLDMDSLFYSHVSVSLTAPATGQTLQTSDFQYQGAFRLPGEDIRPQTFAYGGNAMTFNPNGDNNGAVDDYPGSLFIMGHGRLAYGELQDGNQVAEVSIPVPVISKTPQDLPQAQFVQDFQDIAQGAFSTLAEIVRAGMAYLDHPLTGPKIHLSWGQHFQDDATTNIASHAWFAPNLSAPDFQGSWFIGNQSPYSVNDYLFEIPAAWADIYTAGRYLATGRYRDGGWSGQGPALFAYLPWTAEGAPAPDGSHLAEIPLLLYESSSGSDDTVSKALQGYQHPDEWEGGAWLTSSSGKSAILFAGNKAVGDKYWYGWQHPAGAEQVCVETAFLGQFTLCRLADGSACPTTDLSGCTGHSDYRGWWSSRFSARFILYDPADLALVATGQKQSWEPQPYASLDIEEHLLLNPDGVETAMLGTGPQRRLKIGDVAYDRNHGLLYVLELYADNSKPVVHVWKIL</sequence>
<evidence type="ECO:0000313" key="2">
    <source>
        <dbReference type="Proteomes" id="UP000236724"/>
    </source>
</evidence>
<dbReference type="RefSeq" id="WP_103919894.1">
    <property type="nucleotide sequence ID" value="NZ_FMSV02000429.1"/>
</dbReference>
<dbReference type="EMBL" id="FMSV02000429">
    <property type="protein sequence ID" value="SEH06065.1"/>
    <property type="molecule type" value="Genomic_DNA"/>
</dbReference>
<gene>
    <name evidence="1" type="ORF">MBHS_01920</name>
</gene>
<reference evidence="1 2" key="1">
    <citation type="submission" date="2016-10" db="EMBL/GenBank/DDBJ databases">
        <authorList>
            <person name="de Groot N.N."/>
        </authorList>
    </citation>
    <scope>NUCLEOTIDE SEQUENCE [LARGE SCALE GENOMIC DNA]</scope>
    <source>
        <strain evidence="1">MBHS1</strain>
    </source>
</reference>